<feature type="transmembrane region" description="Helical" evidence="1">
    <location>
        <begin position="90"/>
        <end position="107"/>
    </location>
</feature>
<protein>
    <submittedName>
        <fullName evidence="2">Branched-chain amino acid ABC transporter</fullName>
    </submittedName>
</protein>
<organism evidence="2 3">
    <name type="scientific">Paenibacillus albidus</name>
    <dbReference type="NCBI Taxonomy" id="2041023"/>
    <lineage>
        <taxon>Bacteria</taxon>
        <taxon>Bacillati</taxon>
        <taxon>Bacillota</taxon>
        <taxon>Bacilli</taxon>
        <taxon>Bacillales</taxon>
        <taxon>Paenibacillaceae</taxon>
        <taxon>Paenibacillus</taxon>
    </lineage>
</organism>
<evidence type="ECO:0000313" key="3">
    <source>
        <dbReference type="Proteomes" id="UP000637643"/>
    </source>
</evidence>
<dbReference type="RefSeq" id="WP_189022958.1">
    <property type="nucleotide sequence ID" value="NZ_BMKR01000004.1"/>
</dbReference>
<reference evidence="2" key="2">
    <citation type="submission" date="2020-09" db="EMBL/GenBank/DDBJ databases">
        <authorList>
            <person name="Sun Q."/>
            <person name="Zhou Y."/>
        </authorList>
    </citation>
    <scope>NUCLEOTIDE SEQUENCE</scope>
    <source>
        <strain evidence="2">CGMCC 1.16134</strain>
    </source>
</reference>
<keyword evidence="1" id="KW-0472">Membrane</keyword>
<dbReference type="AlphaFoldDB" id="A0A917C291"/>
<gene>
    <name evidence="2" type="ORF">GCM10010912_12260</name>
</gene>
<keyword evidence="1" id="KW-1133">Transmembrane helix</keyword>
<sequence>MEIRMDIFLIIAGAALVTFVPRVLPLMLLSRINLPDWGMRWLNYVPIAVMSALIAEELFIQDGELSLLASNMEWIAALPTFWVAIRTRSLLGSVIAGILSLMLLRFFF</sequence>
<evidence type="ECO:0000313" key="2">
    <source>
        <dbReference type="EMBL" id="GGF68743.1"/>
    </source>
</evidence>
<dbReference type="InterPro" id="IPR008407">
    <property type="entry name" value="Brnchd-chn_aa_trnsp_AzlD"/>
</dbReference>
<comment type="caution">
    <text evidence="2">The sequence shown here is derived from an EMBL/GenBank/DDBJ whole genome shotgun (WGS) entry which is preliminary data.</text>
</comment>
<dbReference type="Pfam" id="PF05437">
    <property type="entry name" value="AzlD"/>
    <property type="match status" value="1"/>
</dbReference>
<keyword evidence="1" id="KW-0812">Transmembrane</keyword>
<dbReference type="EMBL" id="BMKR01000004">
    <property type="protein sequence ID" value="GGF68743.1"/>
    <property type="molecule type" value="Genomic_DNA"/>
</dbReference>
<feature type="transmembrane region" description="Helical" evidence="1">
    <location>
        <begin position="7"/>
        <end position="29"/>
    </location>
</feature>
<name>A0A917C291_9BACL</name>
<proteinExistence type="predicted"/>
<keyword evidence="3" id="KW-1185">Reference proteome</keyword>
<accession>A0A917C291</accession>
<reference evidence="2" key="1">
    <citation type="journal article" date="2014" name="Int. J. Syst. Evol. Microbiol.">
        <title>Complete genome sequence of Corynebacterium casei LMG S-19264T (=DSM 44701T), isolated from a smear-ripened cheese.</title>
        <authorList>
            <consortium name="US DOE Joint Genome Institute (JGI-PGF)"/>
            <person name="Walter F."/>
            <person name="Albersmeier A."/>
            <person name="Kalinowski J."/>
            <person name="Ruckert C."/>
        </authorList>
    </citation>
    <scope>NUCLEOTIDE SEQUENCE</scope>
    <source>
        <strain evidence="2">CGMCC 1.16134</strain>
    </source>
</reference>
<dbReference type="Proteomes" id="UP000637643">
    <property type="component" value="Unassembled WGS sequence"/>
</dbReference>
<evidence type="ECO:0000256" key="1">
    <source>
        <dbReference type="SAM" id="Phobius"/>
    </source>
</evidence>